<dbReference type="GO" id="GO:0047761">
    <property type="term" value="F:butyrate kinase activity"/>
    <property type="evidence" value="ECO:0007669"/>
    <property type="project" value="UniProtKB-EC"/>
</dbReference>
<evidence type="ECO:0000256" key="7">
    <source>
        <dbReference type="ARBA" id="ARBA00022840"/>
    </source>
</evidence>
<dbReference type="RefSeq" id="WP_209511603.1">
    <property type="nucleotide sequence ID" value="NZ_JAGGKS010000004.1"/>
</dbReference>
<keyword evidence="12" id="KW-1185">Reference proteome</keyword>
<dbReference type="PANTHER" id="PTHR21060">
    <property type="entry name" value="ACETATE KINASE"/>
    <property type="match status" value="1"/>
</dbReference>
<comment type="caution">
    <text evidence="11">The sequence shown here is derived from an EMBL/GenBank/DDBJ whole genome shotgun (WGS) entry which is preliminary data.</text>
</comment>
<dbReference type="EMBL" id="JAGGKS010000004">
    <property type="protein sequence ID" value="MBP1925870.1"/>
    <property type="molecule type" value="Genomic_DNA"/>
</dbReference>
<keyword evidence="4 9" id="KW-0808">Transferase</keyword>
<evidence type="ECO:0000256" key="2">
    <source>
        <dbReference type="ARBA" id="ARBA00008748"/>
    </source>
</evidence>
<name>A0ABS4GDU9_9FIRM</name>
<sequence>MSYRILAINPGSTSTKIAVFDEEKEIFSKNIEHSVEELSKFSELIEQFDYRKDIIRKYLSEAKIDSSTLSAVVGRGGIIRNLTTGGYIVNEKMRNELENNPIFVHASNLGGLIADSFAKPLGIPAYIYDAVTSNELLPVAKVTGFKEVERESFCHVLNSRAISMRLAKSHGKKYEDMNYVVAHMGGGISISAHQHGRIIDSVSDDAGPFSPDRSGSLNLFYVVEMCYSGKYTKKEMLKKIRGEGGLKSLLGTTDCREIEKRISDGDEYAKLVYEAEALQVAKGIGILLASFEEKIDAVILTGGMAYSKMLTDMIKVRIDKLVPVEIVAGENEMEALAYGALRILRDEEKAKEL</sequence>
<organism evidence="11 12">
    <name type="scientific">Sedimentibacter acidaminivorans</name>
    <dbReference type="NCBI Taxonomy" id="913099"/>
    <lineage>
        <taxon>Bacteria</taxon>
        <taxon>Bacillati</taxon>
        <taxon>Bacillota</taxon>
        <taxon>Tissierellia</taxon>
        <taxon>Sedimentibacter</taxon>
    </lineage>
</organism>
<evidence type="ECO:0000256" key="9">
    <source>
        <dbReference type="HAMAP-Rule" id="MF_00542"/>
    </source>
</evidence>
<comment type="subcellular location">
    <subcellularLocation>
        <location evidence="1 9">Cytoplasm</location>
    </subcellularLocation>
</comment>
<comment type="similarity">
    <text evidence="2 9 10">Belongs to the acetokinase family.</text>
</comment>
<dbReference type="InterPro" id="IPR023865">
    <property type="entry name" value="Aliphatic_acid_kinase_CS"/>
</dbReference>
<evidence type="ECO:0000256" key="8">
    <source>
        <dbReference type="ARBA" id="ARBA00048596"/>
    </source>
</evidence>
<gene>
    <name evidence="9" type="primary">buk</name>
    <name evidence="11" type="ORF">J2Z76_001731</name>
</gene>
<dbReference type="PRINTS" id="PR00471">
    <property type="entry name" value="ACETATEKNASE"/>
</dbReference>
<evidence type="ECO:0000256" key="10">
    <source>
        <dbReference type="RuleBase" id="RU003835"/>
    </source>
</evidence>
<reference evidence="11 12" key="1">
    <citation type="submission" date="2021-03" db="EMBL/GenBank/DDBJ databases">
        <title>Genomic Encyclopedia of Type Strains, Phase IV (KMG-IV): sequencing the most valuable type-strain genomes for metagenomic binning, comparative biology and taxonomic classification.</title>
        <authorList>
            <person name="Goeker M."/>
        </authorList>
    </citation>
    <scope>NUCLEOTIDE SEQUENCE [LARGE SCALE GENOMIC DNA]</scope>
    <source>
        <strain evidence="11 12">DSM 24004</strain>
    </source>
</reference>
<evidence type="ECO:0000313" key="11">
    <source>
        <dbReference type="EMBL" id="MBP1925870.1"/>
    </source>
</evidence>
<keyword evidence="6 9" id="KW-0418">Kinase</keyword>
<keyword evidence="7 9" id="KW-0067">ATP-binding</keyword>
<dbReference type="PANTHER" id="PTHR21060:SF3">
    <property type="entry name" value="BUTYRATE KINASE 2-RELATED"/>
    <property type="match status" value="1"/>
</dbReference>
<dbReference type="EC" id="2.7.2.7" evidence="9"/>
<dbReference type="InterPro" id="IPR043129">
    <property type="entry name" value="ATPase_NBD"/>
</dbReference>
<evidence type="ECO:0000256" key="4">
    <source>
        <dbReference type="ARBA" id="ARBA00022679"/>
    </source>
</evidence>
<evidence type="ECO:0000256" key="3">
    <source>
        <dbReference type="ARBA" id="ARBA00022490"/>
    </source>
</evidence>
<dbReference type="SUPFAM" id="SSF53067">
    <property type="entry name" value="Actin-like ATPase domain"/>
    <property type="match status" value="2"/>
</dbReference>
<accession>A0ABS4GDU9</accession>
<dbReference type="PIRSF" id="PIRSF036458">
    <property type="entry name" value="Butyrate_kin"/>
    <property type="match status" value="1"/>
</dbReference>
<evidence type="ECO:0000256" key="6">
    <source>
        <dbReference type="ARBA" id="ARBA00022777"/>
    </source>
</evidence>
<dbReference type="NCBIfam" id="NF002834">
    <property type="entry name" value="PRK03011.1-5"/>
    <property type="match status" value="1"/>
</dbReference>
<keyword evidence="5 9" id="KW-0547">Nucleotide-binding</keyword>
<dbReference type="CDD" id="cd24011">
    <property type="entry name" value="ASKHA_NBD_BK"/>
    <property type="match status" value="1"/>
</dbReference>
<keyword evidence="3 9" id="KW-0963">Cytoplasm</keyword>
<dbReference type="NCBIfam" id="TIGR02707">
    <property type="entry name" value="butyr_kinase"/>
    <property type="match status" value="1"/>
</dbReference>
<dbReference type="InterPro" id="IPR000890">
    <property type="entry name" value="Aliphatic_acid_kin_short-chain"/>
</dbReference>
<dbReference type="Pfam" id="PF00871">
    <property type="entry name" value="Acetate_kinase"/>
    <property type="match status" value="1"/>
</dbReference>
<proteinExistence type="inferred from homology"/>
<dbReference type="HAMAP" id="MF_00542">
    <property type="entry name" value="Butyrate_kinase"/>
    <property type="match status" value="1"/>
</dbReference>
<evidence type="ECO:0000313" key="12">
    <source>
        <dbReference type="Proteomes" id="UP001519342"/>
    </source>
</evidence>
<dbReference type="InterPro" id="IPR011245">
    <property type="entry name" value="Butyrate_kin"/>
</dbReference>
<evidence type="ECO:0000256" key="1">
    <source>
        <dbReference type="ARBA" id="ARBA00004496"/>
    </source>
</evidence>
<dbReference type="Gene3D" id="3.30.420.40">
    <property type="match status" value="2"/>
</dbReference>
<comment type="catalytic activity">
    <reaction evidence="8 9">
        <text>butanoate + ATP = butanoyl phosphate + ADP</text>
        <dbReference type="Rhea" id="RHEA:13585"/>
        <dbReference type="ChEBI" id="CHEBI:17968"/>
        <dbReference type="ChEBI" id="CHEBI:30616"/>
        <dbReference type="ChEBI" id="CHEBI:58079"/>
        <dbReference type="ChEBI" id="CHEBI:456216"/>
        <dbReference type="EC" id="2.7.2.7"/>
    </reaction>
</comment>
<protein>
    <recommendedName>
        <fullName evidence="9">Probable butyrate kinase</fullName>
        <shortName evidence="9">BK</shortName>
        <ecNumber evidence="9">2.7.2.7</ecNumber>
    </recommendedName>
    <alternativeName>
        <fullName evidence="9">Branched-chain carboxylic acid kinase</fullName>
    </alternativeName>
</protein>
<evidence type="ECO:0000256" key="5">
    <source>
        <dbReference type="ARBA" id="ARBA00022741"/>
    </source>
</evidence>
<dbReference type="Proteomes" id="UP001519342">
    <property type="component" value="Unassembled WGS sequence"/>
</dbReference>
<dbReference type="PROSITE" id="PS01075">
    <property type="entry name" value="ACETATE_KINASE_1"/>
    <property type="match status" value="1"/>
</dbReference>